<organism evidence="1 2">
    <name type="scientific">Nocardia otitidiscaviarum</name>
    <dbReference type="NCBI Taxonomy" id="1823"/>
    <lineage>
        <taxon>Bacteria</taxon>
        <taxon>Bacillati</taxon>
        <taxon>Actinomycetota</taxon>
        <taxon>Actinomycetes</taxon>
        <taxon>Mycobacteriales</taxon>
        <taxon>Nocardiaceae</taxon>
        <taxon>Nocardia</taxon>
    </lineage>
</organism>
<accession>A0A516NM47</accession>
<dbReference type="KEGG" id="nod:FOH10_15945"/>
<evidence type="ECO:0000313" key="2">
    <source>
        <dbReference type="Proteomes" id="UP000317039"/>
    </source>
</evidence>
<protein>
    <submittedName>
        <fullName evidence="1">DUF3558 domain-containing protein</fullName>
    </submittedName>
</protein>
<proteinExistence type="predicted"/>
<dbReference type="EMBL" id="CP041695">
    <property type="protein sequence ID" value="QDP79976.1"/>
    <property type="molecule type" value="Genomic_DNA"/>
</dbReference>
<dbReference type="Proteomes" id="UP000317039">
    <property type="component" value="Chromosome"/>
</dbReference>
<evidence type="ECO:0000313" key="1">
    <source>
        <dbReference type="EMBL" id="QDP79976.1"/>
    </source>
</evidence>
<gene>
    <name evidence="1" type="ORF">FOH10_15945</name>
</gene>
<name>A0A516NM47_9NOCA</name>
<sequence>MVFAAGCAQPQELGYSKRFASLPSSCADVSAAVEDSLRGYAGDIYAPRDLHTLDYSVGDSWQRLACTITYDDDPIPDGDGMPAAGPMSRTVTVDLRLTGFGSLPGSTTTALATEWRRPSDAGPPTPLPGVGEDAITWTSEPGDRVRAHVLARIGNLRIEVVTDGRDWTGDERFPLADTHRLRTALRSGGEAITAALAHYLPDQLPQVSTPQTRPSPTTYSSPPPQLTHFDPCAIPDTALAPVGLTPHPSRNCVWNGGARYDVEVELSDQAFADVIYRSERYAHPVPVTVNGRRALQVYWASDSRWFCDLAFDTPRGDDQGRIVGTTVLEAVANATRNPISRDTLCDELIRVAAAFEPHLPPGRSMR</sequence>
<dbReference type="InterPro" id="IPR024520">
    <property type="entry name" value="DUF3558"/>
</dbReference>
<dbReference type="AlphaFoldDB" id="A0A516NM47"/>
<reference evidence="1 2" key="1">
    <citation type="submission" date="2019-07" db="EMBL/GenBank/DDBJ databases">
        <title>Complete Genome Sequence and Methylome Analysis of Nocardia otitidis-caviarum NEB252.</title>
        <authorList>
            <person name="Fomenkov A."/>
            <person name="Anton B.P."/>
            <person name="Vincze T."/>
            <person name="Roberts R.J."/>
        </authorList>
    </citation>
    <scope>NUCLEOTIDE SEQUENCE [LARGE SCALE GENOMIC DNA]</scope>
    <source>
        <strain evidence="1 2">NEB252</strain>
    </source>
</reference>
<dbReference type="Pfam" id="PF12079">
    <property type="entry name" value="DUF3558"/>
    <property type="match status" value="1"/>
</dbReference>